<dbReference type="PANTHER" id="PTHR30383">
    <property type="entry name" value="THIOESTERASE 1/PROTEASE 1/LYSOPHOSPHOLIPASE L1"/>
    <property type="match status" value="1"/>
</dbReference>
<name>A0A1H9QUC9_9MICO</name>
<dbReference type="OrthoDB" id="3288625at2"/>
<proteinExistence type="predicted"/>
<dbReference type="GO" id="GO:0004622">
    <property type="term" value="F:phosphatidylcholine lysophospholipase activity"/>
    <property type="evidence" value="ECO:0007669"/>
    <property type="project" value="TreeGrafter"/>
</dbReference>
<accession>A0A1H9QUC9</accession>
<feature type="domain" description="SGNH hydrolase-type esterase" evidence="1">
    <location>
        <begin position="18"/>
        <end position="189"/>
    </location>
</feature>
<gene>
    <name evidence="2" type="ORF">SAMN05216199_0751</name>
</gene>
<reference evidence="3" key="1">
    <citation type="submission" date="2016-10" db="EMBL/GenBank/DDBJ databases">
        <authorList>
            <person name="Varghese N."/>
            <person name="Submissions S."/>
        </authorList>
    </citation>
    <scope>NUCLEOTIDE SEQUENCE [LARGE SCALE GENOMIC DNA]</scope>
    <source>
        <strain evidence="3">CGMCC 1.6963</strain>
    </source>
</reference>
<dbReference type="InterPro" id="IPR051532">
    <property type="entry name" value="Ester_Hydrolysis_Enzymes"/>
</dbReference>
<dbReference type="EMBL" id="FOHB01000001">
    <property type="protein sequence ID" value="SER64066.1"/>
    <property type="molecule type" value="Genomic_DNA"/>
</dbReference>
<dbReference type="Pfam" id="PF13472">
    <property type="entry name" value="Lipase_GDSL_2"/>
    <property type="match status" value="1"/>
</dbReference>
<dbReference type="RefSeq" id="WP_091755443.1">
    <property type="nucleotide sequence ID" value="NZ_FOHB01000001.1"/>
</dbReference>
<organism evidence="2 3">
    <name type="scientific">Pedococcus cremeus</name>
    <dbReference type="NCBI Taxonomy" id="587636"/>
    <lineage>
        <taxon>Bacteria</taxon>
        <taxon>Bacillati</taxon>
        <taxon>Actinomycetota</taxon>
        <taxon>Actinomycetes</taxon>
        <taxon>Micrococcales</taxon>
        <taxon>Intrasporangiaceae</taxon>
        <taxon>Pedococcus</taxon>
    </lineage>
</organism>
<dbReference type="Proteomes" id="UP000199019">
    <property type="component" value="Unassembled WGS sequence"/>
</dbReference>
<dbReference type="SUPFAM" id="SSF52266">
    <property type="entry name" value="SGNH hydrolase"/>
    <property type="match status" value="1"/>
</dbReference>
<dbReference type="AlphaFoldDB" id="A0A1H9QUC9"/>
<protein>
    <submittedName>
        <fullName evidence="2">Lysophospholipase L1</fullName>
    </submittedName>
</protein>
<dbReference type="PANTHER" id="PTHR30383:SF5">
    <property type="entry name" value="SGNH HYDROLASE-TYPE ESTERASE DOMAIN-CONTAINING PROTEIN"/>
    <property type="match status" value="1"/>
</dbReference>
<evidence type="ECO:0000313" key="2">
    <source>
        <dbReference type="EMBL" id="SER64066.1"/>
    </source>
</evidence>
<dbReference type="InterPro" id="IPR036514">
    <property type="entry name" value="SGNH_hydro_sf"/>
</dbReference>
<dbReference type="InterPro" id="IPR013830">
    <property type="entry name" value="SGNH_hydro"/>
</dbReference>
<sequence length="214" mass="23129">MPDLPDLIGSGRPLDWLFTGDSITHGLHHTRGLRGYVEHVAERLRGELGRVHDVVVNTGVSGWTAGDLLGALEHHALRFRPDVASVALGMNDAVEGPDGRQRFAADLSAIVEHLQHSGAAVVVHTPTTTGPGAERPRPDLAAYAQVCRDVAERHGALLVDHHAHWTDRFGDEPPTPWLDDPIHPGGRGQWEMARLTLQRLGLDDAGSGLARLSL</sequence>
<dbReference type="STRING" id="587636.SAMN05216199_0751"/>
<evidence type="ECO:0000313" key="3">
    <source>
        <dbReference type="Proteomes" id="UP000199019"/>
    </source>
</evidence>
<dbReference type="Gene3D" id="3.40.50.1110">
    <property type="entry name" value="SGNH hydrolase"/>
    <property type="match status" value="1"/>
</dbReference>
<keyword evidence="3" id="KW-1185">Reference proteome</keyword>
<evidence type="ECO:0000259" key="1">
    <source>
        <dbReference type="Pfam" id="PF13472"/>
    </source>
</evidence>